<keyword evidence="12" id="KW-1185">Reference proteome</keyword>
<evidence type="ECO:0000256" key="4">
    <source>
        <dbReference type="ARBA" id="ARBA00022737"/>
    </source>
</evidence>
<dbReference type="InterPro" id="IPR000719">
    <property type="entry name" value="Prot_kinase_dom"/>
</dbReference>
<keyword evidence="4" id="KW-0677">Repeat</keyword>
<evidence type="ECO:0000256" key="5">
    <source>
        <dbReference type="ARBA" id="ARBA00022741"/>
    </source>
</evidence>
<dbReference type="PROSITE" id="PS50011">
    <property type="entry name" value="PROTEIN_KINASE_DOM"/>
    <property type="match status" value="1"/>
</dbReference>
<name>A0A6J0MJJ2_RAPSA</name>
<dbReference type="RefSeq" id="XP_018472680.2">
    <property type="nucleotide sequence ID" value="XM_018617178.2"/>
</dbReference>
<proteinExistence type="predicted"/>
<evidence type="ECO:0000256" key="6">
    <source>
        <dbReference type="ARBA" id="ARBA00022777"/>
    </source>
</evidence>
<feature type="compositionally biased region" description="Polar residues" evidence="10">
    <location>
        <begin position="444"/>
        <end position="456"/>
    </location>
</feature>
<evidence type="ECO:0000259" key="11">
    <source>
        <dbReference type="PROSITE" id="PS50011"/>
    </source>
</evidence>
<dbReference type="CDD" id="cd14010">
    <property type="entry name" value="STKc_ULK4"/>
    <property type="match status" value="1"/>
</dbReference>
<dbReference type="InterPro" id="IPR008271">
    <property type="entry name" value="Ser/Thr_kinase_AS"/>
</dbReference>
<keyword evidence="7" id="KW-0067">ATP-binding</keyword>
<dbReference type="GO" id="GO:0004674">
    <property type="term" value="F:protein serine/threonine kinase activity"/>
    <property type="evidence" value="ECO:0007669"/>
    <property type="project" value="UniProtKB-KW"/>
</dbReference>
<dbReference type="PROSITE" id="PS00108">
    <property type="entry name" value="PROTEIN_KINASE_ST"/>
    <property type="match status" value="1"/>
</dbReference>
<dbReference type="InterPro" id="IPR016024">
    <property type="entry name" value="ARM-type_fold"/>
</dbReference>
<dbReference type="GO" id="GO:0008017">
    <property type="term" value="F:microtubule binding"/>
    <property type="evidence" value="ECO:0007669"/>
    <property type="project" value="InterPro"/>
</dbReference>
<dbReference type="InterPro" id="IPR056981">
    <property type="entry name" value="HEAT_ULK4_RUNKEL"/>
</dbReference>
<dbReference type="InterPro" id="IPR044591">
    <property type="entry name" value="RUK"/>
</dbReference>
<dbReference type="EC" id="2.7.11.1" evidence="1"/>
<dbReference type="KEGG" id="rsz:108843996"/>
<dbReference type="FunFam" id="1.10.510.10:FF:000686">
    <property type="entry name" value="Serine/threonine-protein kinase ULK4"/>
    <property type="match status" value="1"/>
</dbReference>
<evidence type="ECO:0000256" key="8">
    <source>
        <dbReference type="ARBA" id="ARBA00047899"/>
    </source>
</evidence>
<dbReference type="Gene3D" id="1.25.10.10">
    <property type="entry name" value="Leucine-rich Repeat Variant"/>
    <property type="match status" value="2"/>
</dbReference>
<comment type="catalytic activity">
    <reaction evidence="8">
        <text>L-threonyl-[protein] + ATP = O-phospho-L-threonyl-[protein] + ADP + H(+)</text>
        <dbReference type="Rhea" id="RHEA:46608"/>
        <dbReference type="Rhea" id="RHEA-COMP:11060"/>
        <dbReference type="Rhea" id="RHEA-COMP:11605"/>
        <dbReference type="ChEBI" id="CHEBI:15378"/>
        <dbReference type="ChEBI" id="CHEBI:30013"/>
        <dbReference type="ChEBI" id="CHEBI:30616"/>
        <dbReference type="ChEBI" id="CHEBI:61977"/>
        <dbReference type="ChEBI" id="CHEBI:456216"/>
        <dbReference type="EC" id="2.7.11.1"/>
    </reaction>
</comment>
<evidence type="ECO:0000256" key="1">
    <source>
        <dbReference type="ARBA" id="ARBA00012513"/>
    </source>
</evidence>
<feature type="compositionally biased region" description="Basic and acidic residues" evidence="10">
    <location>
        <begin position="283"/>
        <end position="321"/>
    </location>
</feature>
<evidence type="ECO:0000313" key="12">
    <source>
        <dbReference type="Proteomes" id="UP000504610"/>
    </source>
</evidence>
<dbReference type="PANTHER" id="PTHR46562:SF1">
    <property type="entry name" value="SERINE_THREONINE-PROTEIN KINASE ULK4"/>
    <property type="match status" value="1"/>
</dbReference>
<keyword evidence="3" id="KW-0808">Transferase</keyword>
<dbReference type="Gene3D" id="1.10.510.10">
    <property type="entry name" value="Transferase(Phosphotransferase) domain 1"/>
    <property type="match status" value="1"/>
</dbReference>
<dbReference type="Proteomes" id="UP000504610">
    <property type="component" value="Chromosome 3"/>
</dbReference>
<protein>
    <recommendedName>
        <fullName evidence="1">non-specific serine/threonine protein kinase</fullName>
        <ecNumber evidence="1">2.7.11.1</ecNumber>
    </recommendedName>
</protein>
<dbReference type="InterPro" id="IPR056980">
    <property type="entry name" value="ARM_RUK"/>
</dbReference>
<keyword evidence="2" id="KW-0723">Serine/threonine-protein kinase</keyword>
<comment type="catalytic activity">
    <reaction evidence="9">
        <text>L-seryl-[protein] + ATP = O-phospho-L-seryl-[protein] + ADP + H(+)</text>
        <dbReference type="Rhea" id="RHEA:17989"/>
        <dbReference type="Rhea" id="RHEA-COMP:9863"/>
        <dbReference type="Rhea" id="RHEA-COMP:11604"/>
        <dbReference type="ChEBI" id="CHEBI:15378"/>
        <dbReference type="ChEBI" id="CHEBI:29999"/>
        <dbReference type="ChEBI" id="CHEBI:30616"/>
        <dbReference type="ChEBI" id="CHEBI:83421"/>
        <dbReference type="ChEBI" id="CHEBI:456216"/>
        <dbReference type="EC" id="2.7.11.1"/>
    </reaction>
</comment>
<dbReference type="InterPro" id="IPR011009">
    <property type="entry name" value="Kinase-like_dom_sf"/>
</dbReference>
<sequence>MNQYHIYEAIGHGKCSTVYKGRKKKTIEYFACKSVDKSRKSKVLQEVRILHSLNHPNVLKFYAWYETSAHMWLVLEYCVGGDLRTLLQQDCKLPEDSVYGLAYDLVTALLFLHSKGITYCDLKPSNILLDENGHIKLCDFGLARKLDDISKSPSTGKRGTPYYMAPELYEDGGVHSFASDLWALGCVLYECYTGRPPFVAREFTQLVKSIHSDPTPPLPGNASRSFVNLIESLLIKDPAQRIQWADLCGHAFWKSKINFVQLPPQPAFDNMIGIYTKPCLSEHNGDRPCKTPPKSREKDPKGGSKHKENSTQGSRGHEKPQKGTPGGLKTQAKRPSKATEEKHGGRPGHRQVNILRLSRIAKANLQKENEKENYRRHLPNSNENCAEVKIDNTDMELDFDEDNDEDCPDESEGNENTSCAQDERVLSQNESHRRQGVRSKSVPDENSSANGIPTSSEGRDCQEEQSEPIEVPAALPSASPQVKTHRGREVSGITVHHDSSKTPNSLSDVLWHLSDLSVRPVMPSRKSDKEAVPSLSFEAPQPSDFVKMGKQELEPLNNRIITVLSGSSAGISEKQNLIRYLETLSTNADAANILTNGPIMLVLVKVLRLSKTPAFRVPIASLIGLLIRHSTAIEDELASSGILDSLTNGLRDKHEKVRRFSMAALGELLFYISTQNEHKDFKPTESPSKETLSTSVWQVSSALISLVSSILRKGEDDLTQLYALRTIENICSQGAYWTTRFTTQDLISNLCYIYKAAGKQESMRQTAGSCLVRLARFNPPCIQTVVEKLSLREIASSFVKGSAREQQICLNLLNMAMIGSHTFPSFGRHLLTLAEEKNIFPSLLSIVEQGTEVLRGKAVLFVALLCKNSKRWLTNFFCNTRFLPVVDRLAKEKDSYVQQCLEAFVNVIASIIPGLLDTITSDIQQLMTGRRHAPVSPLNSRAAPKTNVHLFPVVLHLLGSSSFKNKMLSQQILRQLANLTKLVEASFQGRDDFRTTLLQVLECIAEDAPVVTQNAEIIIREILPSLAAVYNGNKDGDARFLCLKIWFDTMTILLTECTEVEQQTSEDLKSISNSHFLPLYPALIQDEDPIPSYAQKLLLMLVEFDYIKISSILHQNTVSQCFEFLLGDLSNANVNNVKLCLALASAPEMETKLLSQLKVVRRIGNLLEFVNAKDMEDFLEVTLSLCRAFLLRSLGNKRELGSNYTKEPTLLSEASFTFEVDPQECIKDIADFGSNICLFLDLAALDDTSSIAVADIASECVVLLFKAASREATTGFLTNLPKITPILDSWRRRKSTETQLLVLNRILHCLGYACKQYLSQGMILSISGHDVHKINAIVSEIKNSDFAGLYNVASLVAMELQRLPPR</sequence>
<feature type="compositionally biased region" description="Basic and acidic residues" evidence="10">
    <location>
        <begin position="421"/>
        <end position="433"/>
    </location>
</feature>
<dbReference type="Pfam" id="PF24970">
    <property type="entry name" value="ARM_RUK"/>
    <property type="match status" value="1"/>
</dbReference>
<organism evidence="12 13">
    <name type="scientific">Raphanus sativus</name>
    <name type="common">Radish</name>
    <name type="synonym">Raphanus raphanistrum var. sativus</name>
    <dbReference type="NCBI Taxonomy" id="3726"/>
    <lineage>
        <taxon>Eukaryota</taxon>
        <taxon>Viridiplantae</taxon>
        <taxon>Streptophyta</taxon>
        <taxon>Embryophyta</taxon>
        <taxon>Tracheophyta</taxon>
        <taxon>Spermatophyta</taxon>
        <taxon>Magnoliopsida</taxon>
        <taxon>eudicotyledons</taxon>
        <taxon>Gunneridae</taxon>
        <taxon>Pentapetalae</taxon>
        <taxon>rosids</taxon>
        <taxon>malvids</taxon>
        <taxon>Brassicales</taxon>
        <taxon>Brassicaceae</taxon>
        <taxon>Brassiceae</taxon>
        <taxon>Raphanus</taxon>
    </lineage>
</organism>
<evidence type="ECO:0000256" key="7">
    <source>
        <dbReference type="ARBA" id="ARBA00022840"/>
    </source>
</evidence>
<reference evidence="12" key="1">
    <citation type="journal article" date="2019" name="Database">
        <title>The radish genome database (RadishGD): an integrated information resource for radish genomics.</title>
        <authorList>
            <person name="Yu H.J."/>
            <person name="Baek S."/>
            <person name="Lee Y.J."/>
            <person name="Cho A."/>
            <person name="Mun J.H."/>
        </authorList>
    </citation>
    <scope>NUCLEOTIDE SEQUENCE [LARGE SCALE GENOMIC DNA]</scope>
    <source>
        <strain evidence="12">cv. WK10039</strain>
    </source>
</reference>
<dbReference type="GO" id="GO:0000914">
    <property type="term" value="P:phragmoplast assembly"/>
    <property type="evidence" value="ECO:0007669"/>
    <property type="project" value="InterPro"/>
</dbReference>
<keyword evidence="5" id="KW-0547">Nucleotide-binding</keyword>
<feature type="domain" description="Protein kinase" evidence="11">
    <location>
        <begin position="4"/>
        <end position="253"/>
    </location>
</feature>
<gene>
    <name evidence="13" type="primary">LOC108843996</name>
</gene>
<evidence type="ECO:0000256" key="2">
    <source>
        <dbReference type="ARBA" id="ARBA00022527"/>
    </source>
</evidence>
<evidence type="ECO:0000313" key="13">
    <source>
        <dbReference type="RefSeq" id="XP_018472680.2"/>
    </source>
</evidence>
<feature type="region of interest" description="Disordered" evidence="10">
    <location>
        <begin position="282"/>
        <end position="355"/>
    </location>
</feature>
<evidence type="ECO:0000256" key="9">
    <source>
        <dbReference type="ARBA" id="ARBA00048679"/>
    </source>
</evidence>
<dbReference type="SUPFAM" id="SSF48371">
    <property type="entry name" value="ARM repeat"/>
    <property type="match status" value="1"/>
</dbReference>
<dbReference type="Pfam" id="PF00069">
    <property type="entry name" value="Pkinase"/>
    <property type="match status" value="1"/>
</dbReference>
<dbReference type="InterPro" id="IPR011989">
    <property type="entry name" value="ARM-like"/>
</dbReference>
<dbReference type="GO" id="GO:0000226">
    <property type="term" value="P:microtubule cytoskeleton organization"/>
    <property type="evidence" value="ECO:0007669"/>
    <property type="project" value="UniProtKB-ARBA"/>
</dbReference>
<dbReference type="GeneID" id="108843996"/>
<feature type="region of interest" description="Disordered" evidence="10">
    <location>
        <begin position="398"/>
        <end position="504"/>
    </location>
</feature>
<dbReference type="SUPFAM" id="SSF56112">
    <property type="entry name" value="Protein kinase-like (PK-like)"/>
    <property type="match status" value="1"/>
</dbReference>
<keyword evidence="6 13" id="KW-0418">Kinase</keyword>
<reference evidence="13" key="2">
    <citation type="submission" date="2025-08" db="UniProtKB">
        <authorList>
            <consortium name="RefSeq"/>
        </authorList>
    </citation>
    <scope>IDENTIFICATION</scope>
    <source>
        <tissue evidence="13">Leaf</tissue>
    </source>
</reference>
<dbReference type="Pfam" id="PF23606">
    <property type="entry name" value="HEAT_ULK4"/>
    <property type="match status" value="1"/>
</dbReference>
<evidence type="ECO:0000256" key="3">
    <source>
        <dbReference type="ARBA" id="ARBA00022679"/>
    </source>
</evidence>
<dbReference type="PANTHER" id="PTHR46562">
    <property type="entry name" value="SERINE/THREONINE-KINASE ULK4-LIKE PROTEIN-RELATED"/>
    <property type="match status" value="1"/>
</dbReference>
<feature type="compositionally biased region" description="Acidic residues" evidence="10">
    <location>
        <begin position="398"/>
        <end position="413"/>
    </location>
</feature>
<dbReference type="OrthoDB" id="24822at2759"/>
<dbReference type="FunFam" id="3.30.200.20:FF:000042">
    <property type="entry name" value="Aurora kinase A"/>
    <property type="match status" value="1"/>
</dbReference>
<dbReference type="GO" id="GO:0005524">
    <property type="term" value="F:ATP binding"/>
    <property type="evidence" value="ECO:0007669"/>
    <property type="project" value="UniProtKB-KW"/>
</dbReference>
<dbReference type="SMART" id="SM00220">
    <property type="entry name" value="S_TKc"/>
    <property type="match status" value="1"/>
</dbReference>
<accession>A0A6J0MJJ2</accession>
<evidence type="ECO:0000256" key="10">
    <source>
        <dbReference type="SAM" id="MobiDB-lite"/>
    </source>
</evidence>